<dbReference type="Pfam" id="PF01593">
    <property type="entry name" value="Amino_oxidase"/>
    <property type="match status" value="1"/>
</dbReference>
<dbReference type="InterPro" id="IPR002937">
    <property type="entry name" value="Amino_oxidase"/>
</dbReference>
<evidence type="ECO:0000256" key="3">
    <source>
        <dbReference type="ARBA" id="ARBA00023002"/>
    </source>
</evidence>
<organism evidence="7 8">
    <name type="scientific">Natranaerobius trueperi</name>
    <dbReference type="NCBI Taxonomy" id="759412"/>
    <lineage>
        <taxon>Bacteria</taxon>
        <taxon>Bacillati</taxon>
        <taxon>Bacillota</taxon>
        <taxon>Clostridia</taxon>
        <taxon>Natranaerobiales</taxon>
        <taxon>Natranaerobiaceae</taxon>
        <taxon>Natranaerobius</taxon>
    </lineage>
</organism>
<proteinExistence type="inferred from homology"/>
<evidence type="ECO:0000313" key="8">
    <source>
        <dbReference type="Proteomes" id="UP000214588"/>
    </source>
</evidence>
<sequence>MQIAIIGAGPGGLSAGMILAYHGFNVTIYEKKNDVGGRNSYLTDNNAKYRFDIGPTFLVMPFILEDIFYQCNKSLYDYLELKLLDPYYKIDFGDGTELHLGHNLKRVIENIKEYNLNDVEGFKKYLYDNEQKFNKVFPFLRKDYQNSIINWDSLKLFFIGKTYMSLKKDLIRYFQDDRLITGFSLIHKYLGISSEKCPALYSILPYMEFSSGIYHVIGGLNQISKAMATVFKQLGGNLKLNSEVSNINIQNGKATGLTLKDGSIVDYDEIIMNADFTNGLSNLVSNSKRSKYTDNKLEKMDHSYSNFTLYLGLNKLYYNLSHHNFFNIDNYPNLKKTSVDSFIYVQNPSINDSTLAPCDHSTMYITLTVPNTKSDYDWKELSINIRNEIVKLLQKEAKLDNIEEHIEFERIITPDEWEKCYDVGYGACFNLSHSRNQIMSKRPLNNFEEFLNMWLVGGGTNPGSSLPFVFESGRVTAHSILKKYNIKVPELFIPPVSHGYFNL</sequence>
<evidence type="ECO:0000256" key="5">
    <source>
        <dbReference type="RuleBase" id="RU362075"/>
    </source>
</evidence>
<dbReference type="GO" id="GO:0016117">
    <property type="term" value="P:carotenoid biosynthetic process"/>
    <property type="evidence" value="ECO:0007669"/>
    <property type="project" value="UniProtKB-KW"/>
</dbReference>
<dbReference type="InterPro" id="IPR014105">
    <property type="entry name" value="Carotenoid/retinoid_OxRdtase"/>
</dbReference>
<dbReference type="Proteomes" id="UP000214588">
    <property type="component" value="Unassembled WGS sequence"/>
</dbReference>
<comment type="caution">
    <text evidence="7">The sequence shown here is derived from an EMBL/GenBank/DDBJ whole genome shotgun (WGS) entry which is preliminary data.</text>
</comment>
<feature type="domain" description="Amine oxidase" evidence="6">
    <location>
        <begin position="11"/>
        <end position="403"/>
    </location>
</feature>
<dbReference type="AlphaFoldDB" id="A0A226BVV0"/>
<keyword evidence="3 5" id="KW-0560">Oxidoreductase</keyword>
<comment type="pathway">
    <text evidence="1 5">Carotenoid biosynthesis.</text>
</comment>
<dbReference type="NCBIfam" id="TIGR02734">
    <property type="entry name" value="crtI_fam"/>
    <property type="match status" value="1"/>
</dbReference>
<evidence type="ECO:0000256" key="1">
    <source>
        <dbReference type="ARBA" id="ARBA00004829"/>
    </source>
</evidence>
<dbReference type="OrthoDB" id="9814556at2"/>
<reference evidence="7 8" key="1">
    <citation type="submission" date="2017-06" db="EMBL/GenBank/DDBJ databases">
        <title>Draft Genome Sequence of Natranaerobius trueperi halophilic, alkalithermophilic bacteria from soda lakes.</title>
        <authorList>
            <person name="Zhao B."/>
        </authorList>
    </citation>
    <scope>NUCLEOTIDE SEQUENCE [LARGE SCALE GENOMIC DNA]</scope>
    <source>
        <strain evidence="7 8">DSM 18760</strain>
    </source>
</reference>
<dbReference type="PANTHER" id="PTHR43734">
    <property type="entry name" value="PHYTOENE DESATURASE"/>
    <property type="match status" value="1"/>
</dbReference>
<dbReference type="PANTHER" id="PTHR43734:SF1">
    <property type="entry name" value="PHYTOENE DESATURASE"/>
    <property type="match status" value="1"/>
</dbReference>
<dbReference type="Gene3D" id="3.50.50.60">
    <property type="entry name" value="FAD/NAD(P)-binding domain"/>
    <property type="match status" value="2"/>
</dbReference>
<dbReference type="SUPFAM" id="SSF51905">
    <property type="entry name" value="FAD/NAD(P)-binding domain"/>
    <property type="match status" value="1"/>
</dbReference>
<gene>
    <name evidence="7" type="ORF">CDO51_11510</name>
</gene>
<evidence type="ECO:0000256" key="4">
    <source>
        <dbReference type="ARBA" id="ARBA00038322"/>
    </source>
</evidence>
<evidence type="ECO:0000313" key="7">
    <source>
        <dbReference type="EMBL" id="OWZ82902.1"/>
    </source>
</evidence>
<accession>A0A226BVV0</accession>
<comment type="similarity">
    <text evidence="4">Belongs to the carotenoid/retinoid oxidoreductase family. CrtN subfamily.</text>
</comment>
<keyword evidence="2 5" id="KW-0125">Carotenoid biosynthesis</keyword>
<evidence type="ECO:0000256" key="2">
    <source>
        <dbReference type="ARBA" id="ARBA00022746"/>
    </source>
</evidence>
<protein>
    <submittedName>
        <fullName evidence="7">Phytoene desaturase</fullName>
    </submittedName>
</protein>
<name>A0A226BVV0_9FIRM</name>
<evidence type="ECO:0000259" key="6">
    <source>
        <dbReference type="Pfam" id="PF01593"/>
    </source>
</evidence>
<dbReference type="PRINTS" id="PR00419">
    <property type="entry name" value="ADXRDTASE"/>
</dbReference>
<keyword evidence="8" id="KW-1185">Reference proteome</keyword>
<dbReference type="GO" id="GO:0016491">
    <property type="term" value="F:oxidoreductase activity"/>
    <property type="evidence" value="ECO:0007669"/>
    <property type="project" value="UniProtKB-KW"/>
</dbReference>
<dbReference type="InterPro" id="IPR036188">
    <property type="entry name" value="FAD/NAD-bd_sf"/>
</dbReference>
<dbReference type="EMBL" id="NIQC01000034">
    <property type="protein sequence ID" value="OWZ82902.1"/>
    <property type="molecule type" value="Genomic_DNA"/>
</dbReference>
<dbReference type="RefSeq" id="WP_089024383.1">
    <property type="nucleotide sequence ID" value="NZ_NIQC01000034.1"/>
</dbReference>